<keyword evidence="3 6" id="KW-0732">Signal</keyword>
<name>A0A3L7ZSN1_PARDI</name>
<comment type="caution">
    <text evidence="9">The sequence shown here is derived from an EMBL/GenBank/DDBJ whole genome shotgun (WGS) entry which is preliminary data.</text>
</comment>
<dbReference type="InterPro" id="IPR033985">
    <property type="entry name" value="SusD-like_N"/>
</dbReference>
<dbReference type="AlphaFoldDB" id="A0A3L7ZSN1"/>
<dbReference type="InterPro" id="IPR012944">
    <property type="entry name" value="SusD_RagB_dom"/>
</dbReference>
<dbReference type="Pfam" id="PF07980">
    <property type="entry name" value="SusD_RagB"/>
    <property type="match status" value="1"/>
</dbReference>
<accession>A0A3L7ZSN1</accession>
<feature type="domain" description="RagB/SusD" evidence="7">
    <location>
        <begin position="269"/>
        <end position="518"/>
    </location>
</feature>
<comment type="subcellular location">
    <subcellularLocation>
        <location evidence="1">Cell outer membrane</location>
    </subcellularLocation>
</comment>
<organism evidence="9 10">
    <name type="scientific">Parabacteroides distasonis</name>
    <dbReference type="NCBI Taxonomy" id="823"/>
    <lineage>
        <taxon>Bacteria</taxon>
        <taxon>Pseudomonadati</taxon>
        <taxon>Bacteroidota</taxon>
        <taxon>Bacteroidia</taxon>
        <taxon>Bacteroidales</taxon>
        <taxon>Tannerellaceae</taxon>
        <taxon>Parabacteroides</taxon>
    </lineage>
</organism>
<proteinExistence type="inferred from homology"/>
<dbReference type="RefSeq" id="WP_121734935.1">
    <property type="nucleotide sequence ID" value="NZ_QXXG01000019.1"/>
</dbReference>
<dbReference type="OrthoDB" id="5694214at2"/>
<evidence type="ECO:0000256" key="3">
    <source>
        <dbReference type="ARBA" id="ARBA00022729"/>
    </source>
</evidence>
<evidence type="ECO:0000256" key="6">
    <source>
        <dbReference type="SAM" id="SignalP"/>
    </source>
</evidence>
<reference evidence="9 10" key="1">
    <citation type="submission" date="2018-09" db="EMBL/GenBank/DDBJ databases">
        <title>Murine metabolic-syndrome-specific gut microbial biobank.</title>
        <authorList>
            <person name="Liu C."/>
        </authorList>
    </citation>
    <scope>NUCLEOTIDE SEQUENCE [LARGE SCALE GENOMIC DNA]</scope>
    <source>
        <strain evidence="9 10">8-P5</strain>
    </source>
</reference>
<keyword evidence="4" id="KW-0472">Membrane</keyword>
<feature type="chain" id="PRO_5017923993" evidence="6">
    <location>
        <begin position="24"/>
        <end position="521"/>
    </location>
</feature>
<dbReference type="GO" id="GO:0009279">
    <property type="term" value="C:cell outer membrane"/>
    <property type="evidence" value="ECO:0007669"/>
    <property type="project" value="UniProtKB-SubCell"/>
</dbReference>
<gene>
    <name evidence="9" type="ORF">D7V78_02995</name>
</gene>
<evidence type="ECO:0000313" key="10">
    <source>
        <dbReference type="Proteomes" id="UP000278164"/>
    </source>
</evidence>
<protein>
    <submittedName>
        <fullName evidence="9">RagB/SusD family nutrient uptake outer membrane protein</fullName>
    </submittedName>
</protein>
<dbReference type="Proteomes" id="UP000278164">
    <property type="component" value="Unassembled WGS sequence"/>
</dbReference>
<evidence type="ECO:0000256" key="4">
    <source>
        <dbReference type="ARBA" id="ARBA00023136"/>
    </source>
</evidence>
<feature type="domain" description="SusD-like N-terminal" evidence="8">
    <location>
        <begin position="43"/>
        <end position="222"/>
    </location>
</feature>
<evidence type="ECO:0000259" key="8">
    <source>
        <dbReference type="Pfam" id="PF14322"/>
    </source>
</evidence>
<dbReference type="Gene3D" id="1.25.40.390">
    <property type="match status" value="1"/>
</dbReference>
<evidence type="ECO:0000256" key="5">
    <source>
        <dbReference type="ARBA" id="ARBA00023237"/>
    </source>
</evidence>
<dbReference type="InterPro" id="IPR011990">
    <property type="entry name" value="TPR-like_helical_dom_sf"/>
</dbReference>
<sequence length="521" mass="58064">MKKKTIISILAGASLLLSMPSCTDLDEKVYDKLSADTFGMTETEIDALVGTVNNTLRSYFGGDFYALDDQAGSMSVKPTRQGGDWYDGGQYREIYMHDYTAQTSCVRGAWSTASQSIGTCNAALAVIENTEALSDTKKAQTLASVRGVRAFWFYKMVDLWGNVPLVTSSEDKELPDCKSRQEVYDWVVSEVEAIADQCPDREGNYGQFTKGAAQVLLAKLYLNAEAWGVTCAGNAYEKVINACDKVLAMGYILEPNWKDNFSLTNENSKEAILAAIFSESDTKRQNQLHLNSLHYKQNLVYGAPFSAWNGLCAQPDYVKLFPEDDPRYEGSFLMGQQYDLSTGEKLYTAYNLELDYTAEIAMMPGTQYDGTNWGAVLQQAGYRANKWPYSSSLNSAMGNDYHVFRLADVYLMKAEALLRSGGSASEATKLVNAVRARAYGNTNHNIANATLKDVQLERRLEFAWELTSRQDDIRFGCYDKGMWASSNCERKSSEHLKLFPVSQTAWQSNPKLTQNPGYPAF</sequence>
<evidence type="ECO:0000313" key="9">
    <source>
        <dbReference type="EMBL" id="RLT74826.1"/>
    </source>
</evidence>
<feature type="signal peptide" evidence="6">
    <location>
        <begin position="1"/>
        <end position="23"/>
    </location>
</feature>
<keyword evidence="5" id="KW-0998">Cell outer membrane</keyword>
<evidence type="ECO:0000259" key="7">
    <source>
        <dbReference type="Pfam" id="PF07980"/>
    </source>
</evidence>
<evidence type="ECO:0000256" key="2">
    <source>
        <dbReference type="ARBA" id="ARBA00006275"/>
    </source>
</evidence>
<dbReference type="SUPFAM" id="SSF48452">
    <property type="entry name" value="TPR-like"/>
    <property type="match status" value="1"/>
</dbReference>
<dbReference type="EMBL" id="RAYI01000003">
    <property type="protein sequence ID" value="RLT74826.1"/>
    <property type="molecule type" value="Genomic_DNA"/>
</dbReference>
<evidence type="ECO:0000256" key="1">
    <source>
        <dbReference type="ARBA" id="ARBA00004442"/>
    </source>
</evidence>
<comment type="similarity">
    <text evidence="2">Belongs to the SusD family.</text>
</comment>
<dbReference type="Pfam" id="PF14322">
    <property type="entry name" value="SusD-like_3"/>
    <property type="match status" value="1"/>
</dbReference>